<protein>
    <submittedName>
        <fullName evidence="1">Uncharacterized protein</fullName>
    </submittedName>
</protein>
<dbReference type="AlphaFoldDB" id="A0A8C7X8G8"/>
<keyword evidence="2" id="KW-1185">Reference proteome</keyword>
<reference evidence="1" key="1">
    <citation type="submission" date="2025-08" db="UniProtKB">
        <authorList>
            <consortium name="Ensembl"/>
        </authorList>
    </citation>
    <scope>IDENTIFICATION</scope>
</reference>
<reference evidence="1" key="2">
    <citation type="submission" date="2025-09" db="UniProtKB">
        <authorList>
            <consortium name="Ensembl"/>
        </authorList>
    </citation>
    <scope>IDENTIFICATION</scope>
</reference>
<name>A0A8C7X8G8_9TELE</name>
<dbReference type="Ensembl" id="ENSOSIT00000010185.1">
    <property type="protein sequence ID" value="ENSOSIP00000009557.1"/>
    <property type="gene ID" value="ENSOSIG00000006044.1"/>
</dbReference>
<organism evidence="1 2">
    <name type="scientific">Oryzias sinensis</name>
    <name type="common">Chinese medaka</name>
    <dbReference type="NCBI Taxonomy" id="183150"/>
    <lineage>
        <taxon>Eukaryota</taxon>
        <taxon>Metazoa</taxon>
        <taxon>Chordata</taxon>
        <taxon>Craniata</taxon>
        <taxon>Vertebrata</taxon>
        <taxon>Euteleostomi</taxon>
        <taxon>Actinopterygii</taxon>
        <taxon>Neopterygii</taxon>
        <taxon>Teleostei</taxon>
        <taxon>Neoteleostei</taxon>
        <taxon>Acanthomorphata</taxon>
        <taxon>Ovalentaria</taxon>
        <taxon>Atherinomorphae</taxon>
        <taxon>Beloniformes</taxon>
        <taxon>Adrianichthyidae</taxon>
        <taxon>Oryziinae</taxon>
        <taxon>Oryzias</taxon>
    </lineage>
</organism>
<sequence length="69" mass="7747">MLGWGCGGLGTKCRNLLQESAMVNEQLSQTEAPGRHFKQTFIGVVKNLQTHFNSETKLKCQKSFKHLNP</sequence>
<proteinExistence type="predicted"/>
<evidence type="ECO:0000313" key="2">
    <source>
        <dbReference type="Proteomes" id="UP000694383"/>
    </source>
</evidence>
<dbReference type="Proteomes" id="UP000694383">
    <property type="component" value="Unplaced"/>
</dbReference>
<accession>A0A8C7X8G8</accession>
<evidence type="ECO:0000313" key="1">
    <source>
        <dbReference type="Ensembl" id="ENSOSIP00000009557.1"/>
    </source>
</evidence>